<accession>A0ABT4GYP2</accession>
<sequence>MSREQETIHTIAHVKLLHKYKADNVNTYLSYSKEIMNELRTMVDHAFQEMGGIY</sequence>
<name>A0ABT4GYP2_PAEAL</name>
<evidence type="ECO:0000313" key="1">
    <source>
        <dbReference type="EMBL" id="MCY9761839.1"/>
    </source>
</evidence>
<reference evidence="1 2" key="1">
    <citation type="submission" date="2022-05" db="EMBL/GenBank/DDBJ databases">
        <title>Genome Sequencing of Bee-Associated Microbes.</title>
        <authorList>
            <person name="Dunlap C."/>
        </authorList>
    </citation>
    <scope>NUCLEOTIDE SEQUENCE [LARGE SCALE GENOMIC DNA]</scope>
    <source>
        <strain evidence="1 2">NRRL B-04010</strain>
    </source>
</reference>
<evidence type="ECO:0000313" key="2">
    <source>
        <dbReference type="Proteomes" id="UP001527181"/>
    </source>
</evidence>
<keyword evidence="2" id="KW-1185">Reference proteome</keyword>
<protein>
    <submittedName>
        <fullName evidence="1">Imm63 family immunity protein</fullName>
    </submittedName>
</protein>
<dbReference type="Proteomes" id="UP001527181">
    <property type="component" value="Unassembled WGS sequence"/>
</dbReference>
<proteinExistence type="predicted"/>
<dbReference type="EMBL" id="JAMDNP010000023">
    <property type="protein sequence ID" value="MCY9761839.1"/>
    <property type="molecule type" value="Genomic_DNA"/>
</dbReference>
<gene>
    <name evidence="1" type="ORF">M5X12_14780</name>
</gene>
<comment type="caution">
    <text evidence="1">The sequence shown here is derived from an EMBL/GenBank/DDBJ whole genome shotgun (WGS) entry which is preliminary data.</text>
</comment>
<dbReference type="RefSeq" id="WP_268600329.1">
    <property type="nucleotide sequence ID" value="NZ_JAKOBS010000001.1"/>
</dbReference>
<organism evidence="1 2">
    <name type="scientific">Paenibacillus alvei</name>
    <name type="common">Bacillus alvei</name>
    <dbReference type="NCBI Taxonomy" id="44250"/>
    <lineage>
        <taxon>Bacteria</taxon>
        <taxon>Bacillati</taxon>
        <taxon>Bacillota</taxon>
        <taxon>Bacilli</taxon>
        <taxon>Bacillales</taxon>
        <taxon>Paenibacillaceae</taxon>
        <taxon>Paenibacillus</taxon>
    </lineage>
</organism>